<evidence type="ECO:0000256" key="4">
    <source>
        <dbReference type="ARBA" id="ARBA00010883"/>
    </source>
</evidence>
<keyword evidence="6" id="KW-0963">Cytoplasm</keyword>
<dbReference type="GO" id="GO:0010008">
    <property type="term" value="C:endosome membrane"/>
    <property type="evidence" value="ECO:0007669"/>
    <property type="project" value="TreeGrafter"/>
</dbReference>
<name>A0A8S1ECH7_9PELO</name>
<dbReference type="Gene3D" id="1.20.1270.60">
    <property type="entry name" value="Arfaptin homology (AH) domain/BAR domain"/>
    <property type="match status" value="1"/>
</dbReference>
<dbReference type="PANTHER" id="PTHR10555:SF170">
    <property type="entry name" value="FI18122P1"/>
    <property type="match status" value="1"/>
</dbReference>
<keyword evidence="13" id="KW-1185">Reference proteome</keyword>
<evidence type="ECO:0000256" key="6">
    <source>
        <dbReference type="ARBA" id="ARBA00022490"/>
    </source>
</evidence>
<dbReference type="OrthoDB" id="271164at2759"/>
<evidence type="ECO:0000256" key="10">
    <source>
        <dbReference type="ARBA" id="ARBA00023136"/>
    </source>
</evidence>
<reference evidence="12 13" key="1">
    <citation type="submission" date="2020-04" db="EMBL/GenBank/DDBJ databases">
        <authorList>
            <person name="Laetsch R D."/>
            <person name="Stevens L."/>
            <person name="Kumar S."/>
            <person name="Blaxter L. M."/>
        </authorList>
    </citation>
    <scope>NUCLEOTIDE SEQUENCE [LARGE SCALE GENOMIC DNA]</scope>
</reference>
<dbReference type="GO" id="GO:0015031">
    <property type="term" value="P:protein transport"/>
    <property type="evidence" value="ECO:0007669"/>
    <property type="project" value="UniProtKB-KW"/>
</dbReference>
<dbReference type="GO" id="GO:0098796">
    <property type="term" value="C:membrane protein complex"/>
    <property type="evidence" value="ECO:0007669"/>
    <property type="project" value="UniProtKB-ARBA"/>
</dbReference>
<dbReference type="GO" id="GO:0005794">
    <property type="term" value="C:Golgi apparatus"/>
    <property type="evidence" value="ECO:0007669"/>
    <property type="project" value="UniProtKB-SubCell"/>
</dbReference>
<accession>A0A8S1ECH7</accession>
<comment type="similarity">
    <text evidence="4">Belongs to the sorting nexin family.</text>
</comment>
<dbReference type="EMBL" id="CADEPM010000002">
    <property type="protein sequence ID" value="CAB3399658.1"/>
    <property type="molecule type" value="Genomic_DNA"/>
</dbReference>
<gene>
    <name evidence="12" type="ORF">CBOVIS_LOCUS2747</name>
</gene>
<dbReference type="InterPro" id="IPR027267">
    <property type="entry name" value="AH/BAR_dom_sf"/>
</dbReference>
<evidence type="ECO:0000256" key="2">
    <source>
        <dbReference type="ARBA" id="ARBA00004496"/>
    </source>
</evidence>
<dbReference type="Pfam" id="PF09325">
    <property type="entry name" value="Vps5"/>
    <property type="match status" value="1"/>
</dbReference>
<evidence type="ECO:0000256" key="8">
    <source>
        <dbReference type="ARBA" id="ARBA00022927"/>
    </source>
</evidence>
<evidence type="ECO:0000256" key="7">
    <source>
        <dbReference type="ARBA" id="ARBA00022553"/>
    </source>
</evidence>
<evidence type="ECO:0000256" key="9">
    <source>
        <dbReference type="ARBA" id="ARBA00023034"/>
    </source>
</evidence>
<dbReference type="SUPFAM" id="SSF103657">
    <property type="entry name" value="BAR/IMD domain-like"/>
    <property type="match status" value="1"/>
</dbReference>
<comment type="caution">
    <text evidence="12">The sequence shown here is derived from an EMBL/GenBank/DDBJ whole genome shotgun (WGS) entry which is preliminary data.</text>
</comment>
<evidence type="ECO:0000256" key="5">
    <source>
        <dbReference type="ARBA" id="ARBA00022448"/>
    </source>
</evidence>
<dbReference type="PANTHER" id="PTHR10555">
    <property type="entry name" value="SORTING NEXIN"/>
    <property type="match status" value="1"/>
</dbReference>
<evidence type="ECO:0000313" key="12">
    <source>
        <dbReference type="EMBL" id="CAB3399658.1"/>
    </source>
</evidence>
<dbReference type="GO" id="GO:0034498">
    <property type="term" value="P:early endosome to Golgi transport"/>
    <property type="evidence" value="ECO:0007669"/>
    <property type="project" value="TreeGrafter"/>
</dbReference>
<keyword evidence="9" id="KW-0333">Golgi apparatus</keyword>
<dbReference type="GO" id="GO:0035091">
    <property type="term" value="F:phosphatidylinositol binding"/>
    <property type="evidence" value="ECO:0007669"/>
    <property type="project" value="InterPro"/>
</dbReference>
<proteinExistence type="inferred from homology"/>
<dbReference type="GO" id="GO:0005829">
    <property type="term" value="C:cytosol"/>
    <property type="evidence" value="ECO:0007669"/>
    <property type="project" value="GOC"/>
</dbReference>
<dbReference type="FunFam" id="1.20.1270.60:FF:000022">
    <property type="entry name" value="Sorting nexin 3 protein"/>
    <property type="match status" value="1"/>
</dbReference>
<dbReference type="Proteomes" id="UP000494206">
    <property type="component" value="Unassembled WGS sequence"/>
</dbReference>
<comment type="subcellular location">
    <subcellularLocation>
        <location evidence="2">Cytoplasm</location>
    </subcellularLocation>
    <subcellularLocation>
        <location evidence="3">Golgi apparatus</location>
    </subcellularLocation>
    <subcellularLocation>
        <location evidence="1">Membrane</location>
        <topology evidence="1">Peripheral membrane protein</topology>
        <orientation evidence="1">Cytoplasmic side</orientation>
    </subcellularLocation>
</comment>
<feature type="domain" description="PX" evidence="11">
    <location>
        <begin position="85"/>
        <end position="214"/>
    </location>
</feature>
<evidence type="ECO:0000256" key="3">
    <source>
        <dbReference type="ARBA" id="ARBA00004555"/>
    </source>
</evidence>
<organism evidence="12 13">
    <name type="scientific">Caenorhabditis bovis</name>
    <dbReference type="NCBI Taxonomy" id="2654633"/>
    <lineage>
        <taxon>Eukaryota</taxon>
        <taxon>Metazoa</taxon>
        <taxon>Ecdysozoa</taxon>
        <taxon>Nematoda</taxon>
        <taxon>Chromadorea</taxon>
        <taxon>Rhabditida</taxon>
        <taxon>Rhabditina</taxon>
        <taxon>Rhabditomorpha</taxon>
        <taxon>Rhabditoidea</taxon>
        <taxon>Rhabditidae</taxon>
        <taxon>Peloderinae</taxon>
        <taxon>Caenorhabditis</taxon>
    </lineage>
</organism>
<dbReference type="InterPro" id="IPR036871">
    <property type="entry name" value="PX_dom_sf"/>
</dbReference>
<dbReference type="CDD" id="cd07623">
    <property type="entry name" value="BAR_SNX1_2"/>
    <property type="match status" value="1"/>
</dbReference>
<evidence type="ECO:0000259" key="11">
    <source>
        <dbReference type="PROSITE" id="PS50195"/>
    </source>
</evidence>
<protein>
    <recommendedName>
        <fullName evidence="11">PX domain-containing protein</fullName>
    </recommendedName>
</protein>
<keyword evidence="8" id="KW-0653">Protein transport</keyword>
<keyword evidence="5" id="KW-0813">Transport</keyword>
<evidence type="ECO:0000256" key="1">
    <source>
        <dbReference type="ARBA" id="ARBA00004287"/>
    </source>
</evidence>
<dbReference type="SUPFAM" id="SSF64268">
    <property type="entry name" value="PX domain"/>
    <property type="match status" value="1"/>
</dbReference>
<dbReference type="AlphaFoldDB" id="A0A8S1ECH7"/>
<dbReference type="InterPro" id="IPR015404">
    <property type="entry name" value="Vps5_C"/>
</dbReference>
<sequence length="466" mass="53508">MMMSEEENTTNVYGNREVLNDQPSLLADEGDEINLNSETVPSKLRLSEEPTIVDSKDITNIEDHRFEDDKNENRFAQISPEPPANTFIIIIKDFEKRGEGINAYIVYKIQTEVEGVVGYTKKNYEVWRRFSDFLGLHEKVVQKYLPKGVIIPVPPEKSIAALTKTKNADPSHSREVGIRRARQLERFIRRLVQHPRIRTDCDVRDFLTLETELPKAVQTSTLSSAGVKKMIKSFGDVFSKMAFHMEEGDRWFEQIQSQVDELDEALRRLHHIAESMVAARKEMACSGEQLSKALSMLAACEESTSLSRALSSLTDTTENVSMIWQKQSEADNAKFAEAIGEYVSLVGALKDVFEERVRAWQNWQNAQQTLARKRDQKTKLDLSGRSERSEQLKNEIEETITKMDQLEAHFGDLSKSIREEVARFENERKNDMKKIIIEYLETLVDTHTELLSAWEKFEPSAKNIQV</sequence>
<dbReference type="InterPro" id="IPR001683">
    <property type="entry name" value="PX_dom"/>
</dbReference>
<keyword evidence="10" id="KW-0472">Membrane</keyword>
<keyword evidence="7" id="KW-0597">Phosphoprotein</keyword>
<dbReference type="SMART" id="SM00312">
    <property type="entry name" value="PX"/>
    <property type="match status" value="1"/>
</dbReference>
<dbReference type="PROSITE" id="PS50195">
    <property type="entry name" value="PX"/>
    <property type="match status" value="1"/>
</dbReference>
<dbReference type="Pfam" id="PF00787">
    <property type="entry name" value="PX"/>
    <property type="match status" value="1"/>
</dbReference>
<evidence type="ECO:0000313" key="13">
    <source>
        <dbReference type="Proteomes" id="UP000494206"/>
    </source>
</evidence>
<dbReference type="Gene3D" id="3.30.1520.10">
    <property type="entry name" value="Phox-like domain"/>
    <property type="match status" value="1"/>
</dbReference>